<comment type="caution">
    <text evidence="1">The sequence shown here is derived from an EMBL/GenBank/DDBJ whole genome shotgun (WGS) entry which is preliminary data.</text>
</comment>
<dbReference type="EMBL" id="LAZR01000047">
    <property type="protein sequence ID" value="KKN99317.1"/>
    <property type="molecule type" value="Genomic_DNA"/>
</dbReference>
<reference evidence="1" key="1">
    <citation type="journal article" date="2015" name="Nature">
        <title>Complex archaea that bridge the gap between prokaryotes and eukaryotes.</title>
        <authorList>
            <person name="Spang A."/>
            <person name="Saw J.H."/>
            <person name="Jorgensen S.L."/>
            <person name="Zaremba-Niedzwiedzka K."/>
            <person name="Martijn J."/>
            <person name="Lind A.E."/>
            <person name="van Eijk R."/>
            <person name="Schleper C."/>
            <person name="Guy L."/>
            <person name="Ettema T.J."/>
        </authorList>
    </citation>
    <scope>NUCLEOTIDE SEQUENCE</scope>
</reference>
<proteinExistence type="predicted"/>
<evidence type="ECO:0000313" key="1">
    <source>
        <dbReference type="EMBL" id="KKN99317.1"/>
    </source>
</evidence>
<sequence length="57" mass="6736">MNIAWLMRMRRWVQNPPSASRVKFVFAVVLAGALIFGAEYFGYWPEWATTERIKKPF</sequence>
<organism evidence="1">
    <name type="scientific">marine sediment metagenome</name>
    <dbReference type="NCBI Taxonomy" id="412755"/>
    <lineage>
        <taxon>unclassified sequences</taxon>
        <taxon>metagenomes</taxon>
        <taxon>ecological metagenomes</taxon>
    </lineage>
</organism>
<accession>A0A0F9VHM5</accession>
<protein>
    <submittedName>
        <fullName evidence="1">Uncharacterized protein</fullName>
    </submittedName>
</protein>
<name>A0A0F9VHM5_9ZZZZ</name>
<dbReference type="AlphaFoldDB" id="A0A0F9VHM5"/>
<gene>
    <name evidence="1" type="ORF">LCGC14_0137610</name>
</gene>